<evidence type="ECO:0000256" key="4">
    <source>
        <dbReference type="ARBA" id="ARBA00023136"/>
    </source>
</evidence>
<feature type="compositionally biased region" description="Gly residues" evidence="6">
    <location>
        <begin position="404"/>
        <end position="417"/>
    </location>
</feature>
<dbReference type="InterPro" id="IPR050739">
    <property type="entry name" value="MFP"/>
</dbReference>
<evidence type="ECO:0000256" key="1">
    <source>
        <dbReference type="ARBA" id="ARBA00004167"/>
    </source>
</evidence>
<protein>
    <recommendedName>
        <fullName evidence="5">Membrane fusion protein (MFP) family protein</fullName>
    </recommendedName>
</protein>
<keyword evidence="4" id="KW-0472">Membrane</keyword>
<feature type="compositionally biased region" description="Polar residues" evidence="6">
    <location>
        <begin position="1"/>
        <end position="11"/>
    </location>
</feature>
<dbReference type="Gene3D" id="2.40.50.100">
    <property type="match status" value="1"/>
</dbReference>
<comment type="caution">
    <text evidence="7">The sequence shown here is derived from an EMBL/GenBank/DDBJ whole genome shotgun (WGS) entry which is preliminary data.</text>
</comment>
<sequence>MSGHEITSSGNGPDDYSFSLPEADDPTAPTELPQELLEFHSPSAALINTPPSATARYMGWLVSAMVIASVAAMSLFPLDRVVSTTGRLTPADNSLVVQPFETSIIRSIDVHEGDYVHKGQIIAHLDPTITDADVENMRLQAAGYKAEVDRLTAEAEDHAYQPDMTNPAAVQESANYLRRKSEYDAKVSDYDHQIAGQQSALQQAVASAAMYAARARVAGSVLTMRENLQRDHVGSRLSTLSAQDQMMEIERSQISSQQEAAEARSKISALTAERDAYIQSWKADIYQALSTAQHRYQEAAADSTKATLRKSLVVMRADRDALVLSVAKLSVGSVLSTADKLMTLVPVDSGLEVEAILRGSDAGFVQLGDKAILKFATFPYAQYGGADAVVRVISADAFSSGDPNGNGGSPAATGGGSDPDSQTGQLFYRVRMRVDRYTLHGVPSFFHPRPGMPVTADIKVGKRTIMQYLFNRMIPVATDGMREP</sequence>
<evidence type="ECO:0000256" key="2">
    <source>
        <dbReference type="ARBA" id="ARBA00022692"/>
    </source>
</evidence>
<feature type="region of interest" description="Disordered" evidence="6">
    <location>
        <begin position="401"/>
        <end position="421"/>
    </location>
</feature>
<keyword evidence="5" id="KW-0813">Transport</keyword>
<dbReference type="InterPro" id="IPR010129">
    <property type="entry name" value="T1SS_HlyD"/>
</dbReference>
<comment type="similarity">
    <text evidence="5">Belongs to the membrane fusion protein (MFP) (TC 8.A.1) family.</text>
</comment>
<dbReference type="SUPFAM" id="SSF111369">
    <property type="entry name" value="HlyD-like secretion proteins"/>
    <property type="match status" value="1"/>
</dbReference>
<dbReference type="PANTHER" id="PTHR30386:SF26">
    <property type="entry name" value="TRANSPORT PROTEIN COMB"/>
    <property type="match status" value="1"/>
</dbReference>
<dbReference type="Gene3D" id="1.10.287.470">
    <property type="entry name" value="Helix hairpin bin"/>
    <property type="match status" value="1"/>
</dbReference>
<dbReference type="AlphaFoldDB" id="A0A850PFB0"/>
<proteinExistence type="inferred from homology"/>
<keyword evidence="2" id="KW-0812">Transmembrane</keyword>
<organism evidence="7 8">
    <name type="scientific">Ameyamaea chiangmaiensis</name>
    <dbReference type="NCBI Taxonomy" id="442969"/>
    <lineage>
        <taxon>Bacteria</taxon>
        <taxon>Pseudomonadati</taxon>
        <taxon>Pseudomonadota</taxon>
        <taxon>Alphaproteobacteria</taxon>
        <taxon>Acetobacterales</taxon>
        <taxon>Acetobacteraceae</taxon>
        <taxon>Ameyamaea</taxon>
    </lineage>
</organism>
<gene>
    <name evidence="7" type="ORF">HUK82_12355</name>
</gene>
<evidence type="ECO:0000256" key="6">
    <source>
        <dbReference type="SAM" id="MobiDB-lite"/>
    </source>
</evidence>
<evidence type="ECO:0000256" key="5">
    <source>
        <dbReference type="RuleBase" id="RU365093"/>
    </source>
</evidence>
<evidence type="ECO:0000313" key="8">
    <source>
        <dbReference type="Proteomes" id="UP000585665"/>
    </source>
</evidence>
<keyword evidence="8" id="KW-1185">Reference proteome</keyword>
<evidence type="ECO:0000256" key="3">
    <source>
        <dbReference type="ARBA" id="ARBA00022989"/>
    </source>
</evidence>
<dbReference type="Gene3D" id="2.40.30.170">
    <property type="match status" value="1"/>
</dbReference>
<comment type="subcellular location">
    <subcellularLocation>
        <location evidence="5">Cell inner membrane</location>
        <topology evidence="5">Single-pass membrane protein</topology>
    </subcellularLocation>
    <subcellularLocation>
        <location evidence="1">Membrane</location>
        <topology evidence="1">Single-pass membrane protein</topology>
    </subcellularLocation>
</comment>
<reference evidence="7 8" key="1">
    <citation type="submission" date="2020-06" db="EMBL/GenBank/DDBJ databases">
        <title>Description of novel acetic acid bacteria.</title>
        <authorList>
            <person name="Sombolestani A."/>
        </authorList>
    </citation>
    <scope>NUCLEOTIDE SEQUENCE [LARGE SCALE GENOMIC DNA]</scope>
    <source>
        <strain evidence="7 8">LMG 27010</strain>
    </source>
</reference>
<feature type="region of interest" description="Disordered" evidence="6">
    <location>
        <begin position="1"/>
        <end position="29"/>
    </location>
</feature>
<dbReference type="GO" id="GO:0015031">
    <property type="term" value="P:protein transport"/>
    <property type="evidence" value="ECO:0007669"/>
    <property type="project" value="InterPro"/>
</dbReference>
<dbReference type="EMBL" id="JABXXR010000116">
    <property type="protein sequence ID" value="NVN41349.1"/>
    <property type="molecule type" value="Genomic_DNA"/>
</dbReference>
<accession>A0A850PFB0</accession>
<dbReference type="Proteomes" id="UP000585665">
    <property type="component" value="Unassembled WGS sequence"/>
</dbReference>
<dbReference type="NCBIfam" id="TIGR01843">
    <property type="entry name" value="type_I_hlyD"/>
    <property type="match status" value="1"/>
</dbReference>
<dbReference type="RefSeq" id="WP_176614252.1">
    <property type="nucleotide sequence ID" value="NZ_JABXXR010000116.1"/>
</dbReference>
<evidence type="ECO:0000313" key="7">
    <source>
        <dbReference type="EMBL" id="NVN41349.1"/>
    </source>
</evidence>
<keyword evidence="5" id="KW-0997">Cell inner membrane</keyword>
<dbReference type="PRINTS" id="PR01490">
    <property type="entry name" value="RTXTOXIND"/>
</dbReference>
<keyword evidence="3" id="KW-1133">Transmembrane helix</keyword>
<dbReference type="GO" id="GO:0005886">
    <property type="term" value="C:plasma membrane"/>
    <property type="evidence" value="ECO:0007669"/>
    <property type="project" value="UniProtKB-SubCell"/>
</dbReference>
<name>A0A850PFB0_9PROT</name>
<dbReference type="PANTHER" id="PTHR30386">
    <property type="entry name" value="MEMBRANE FUSION SUBUNIT OF EMRAB-TOLC MULTIDRUG EFFLUX PUMP"/>
    <property type="match status" value="1"/>
</dbReference>
<keyword evidence="5" id="KW-1003">Cell membrane</keyword>